<protein>
    <submittedName>
        <fullName evidence="1">Uncharacterized protein</fullName>
    </submittedName>
</protein>
<accession>A0ABN8KTM1</accession>
<evidence type="ECO:0000313" key="1">
    <source>
        <dbReference type="EMBL" id="CAH2717191.1"/>
    </source>
</evidence>
<sequence length="44" mass="5324">MMKLNLCFFIEEKVEGTKLDGFITTDERSFYMKHFLFEKNQGEQ</sequence>
<evidence type="ECO:0000313" key="2">
    <source>
        <dbReference type="Proteomes" id="UP000838308"/>
    </source>
</evidence>
<dbReference type="RefSeq" id="WP_264760478.1">
    <property type="nucleotide sequence ID" value="NZ_CALBWS010000040.1"/>
</dbReference>
<keyword evidence="2" id="KW-1185">Reference proteome</keyword>
<comment type="caution">
    <text evidence="1">The sequence shown here is derived from an EMBL/GenBank/DDBJ whole genome shotgun (WGS) entry which is preliminary data.</text>
</comment>
<name>A0ABN8KTM1_9BACI</name>
<dbReference type="EMBL" id="CALBWS010000040">
    <property type="protein sequence ID" value="CAH2717191.1"/>
    <property type="molecule type" value="Genomic_DNA"/>
</dbReference>
<gene>
    <name evidence="1" type="ORF">BACCIP111895_04381</name>
</gene>
<proteinExistence type="predicted"/>
<dbReference type="Proteomes" id="UP000838308">
    <property type="component" value="Unassembled WGS sequence"/>
</dbReference>
<organism evidence="1 2">
    <name type="scientific">Neobacillus rhizosphaerae</name>
    <dbReference type="NCBI Taxonomy" id="2880965"/>
    <lineage>
        <taxon>Bacteria</taxon>
        <taxon>Bacillati</taxon>
        <taxon>Bacillota</taxon>
        <taxon>Bacilli</taxon>
        <taxon>Bacillales</taxon>
        <taxon>Bacillaceae</taxon>
        <taxon>Neobacillus</taxon>
    </lineage>
</organism>
<reference evidence="1" key="1">
    <citation type="submission" date="2022-04" db="EMBL/GenBank/DDBJ databases">
        <authorList>
            <person name="Criscuolo A."/>
        </authorList>
    </citation>
    <scope>NUCLEOTIDE SEQUENCE</scope>
    <source>
        <strain evidence="1">CIP111895</strain>
    </source>
</reference>